<dbReference type="AlphaFoldDB" id="A0A1X7VAM5"/>
<dbReference type="Pfam" id="PF15384">
    <property type="entry name" value="PAXX"/>
    <property type="match status" value="1"/>
</dbReference>
<dbReference type="OrthoDB" id="5969703at2759"/>
<dbReference type="KEGG" id="aqu:109580761"/>
<feature type="region of interest" description="Disordered" evidence="1">
    <location>
        <begin position="137"/>
        <end position="195"/>
    </location>
</feature>
<dbReference type="GO" id="GO:0006303">
    <property type="term" value="P:double-strand break repair via nonhomologous end joining"/>
    <property type="evidence" value="ECO:0007669"/>
    <property type="project" value="InterPro"/>
</dbReference>
<sequence>MSSSLKHPGSKLDILRKASPYICYCTVENEQWIVRLTDGTSVWKSSDSLINDLKITMKELRDYLQDGSIVNVSVTSSSSLLLVLSSGGRKIDIELNKLPANDNREELKSLVFKLFDRITLLEEDLKDTKIQLEEAKKSTHRGLYVPPSSTDLGGISSTSSGRTNKLLKPAGHSLINPSTKKRKAASGVVFGDDDD</sequence>
<name>A0A1X7VAM5_AMPQE</name>
<reference evidence="3" key="1">
    <citation type="journal article" date="2010" name="Nature">
        <title>The Amphimedon queenslandica genome and the evolution of animal complexity.</title>
        <authorList>
            <person name="Srivastava M."/>
            <person name="Simakov O."/>
            <person name="Chapman J."/>
            <person name="Fahey B."/>
            <person name="Gauthier M.E."/>
            <person name="Mitros T."/>
            <person name="Richards G.S."/>
            <person name="Conaco C."/>
            <person name="Dacre M."/>
            <person name="Hellsten U."/>
            <person name="Larroux C."/>
            <person name="Putnam N.H."/>
            <person name="Stanke M."/>
            <person name="Adamska M."/>
            <person name="Darling A."/>
            <person name="Degnan S.M."/>
            <person name="Oakley T.H."/>
            <person name="Plachetzki D.C."/>
            <person name="Zhai Y."/>
            <person name="Adamski M."/>
            <person name="Calcino A."/>
            <person name="Cummins S.F."/>
            <person name="Goodstein D.M."/>
            <person name="Harris C."/>
            <person name="Jackson D.J."/>
            <person name="Leys S.P."/>
            <person name="Shu S."/>
            <person name="Woodcroft B.J."/>
            <person name="Vervoort M."/>
            <person name="Kosik K.S."/>
            <person name="Manning G."/>
            <person name="Degnan B.M."/>
            <person name="Rokhsar D.S."/>
        </authorList>
    </citation>
    <scope>NUCLEOTIDE SEQUENCE [LARGE SCALE GENOMIC DNA]</scope>
</reference>
<dbReference type="GO" id="GO:0070419">
    <property type="term" value="C:nonhomologous end joining complex"/>
    <property type="evidence" value="ECO:0007669"/>
    <property type="project" value="TreeGrafter"/>
</dbReference>
<organism evidence="2">
    <name type="scientific">Amphimedon queenslandica</name>
    <name type="common">Sponge</name>
    <dbReference type="NCBI Taxonomy" id="400682"/>
    <lineage>
        <taxon>Eukaryota</taxon>
        <taxon>Metazoa</taxon>
        <taxon>Porifera</taxon>
        <taxon>Demospongiae</taxon>
        <taxon>Heteroscleromorpha</taxon>
        <taxon>Haplosclerida</taxon>
        <taxon>Niphatidae</taxon>
        <taxon>Amphimedon</taxon>
    </lineage>
</organism>
<protein>
    <submittedName>
        <fullName evidence="2">Uncharacterized protein</fullName>
    </submittedName>
</protein>
<dbReference type="PANTHER" id="PTHR28586:SF1">
    <property type="entry name" value="PROTEIN PAXX"/>
    <property type="match status" value="1"/>
</dbReference>
<evidence type="ECO:0000313" key="3">
    <source>
        <dbReference type="Proteomes" id="UP000007879"/>
    </source>
</evidence>
<dbReference type="InParanoid" id="A0A1X7VAM5"/>
<dbReference type="EnsemblMetazoa" id="XM_019994270.1">
    <property type="protein sequence ID" value="XP_019849829.1"/>
    <property type="gene ID" value="LOC109580761"/>
</dbReference>
<dbReference type="GO" id="GO:0060090">
    <property type="term" value="F:molecular adaptor activity"/>
    <property type="evidence" value="ECO:0007669"/>
    <property type="project" value="TreeGrafter"/>
</dbReference>
<evidence type="ECO:0000313" key="2">
    <source>
        <dbReference type="EnsemblMetazoa" id="Aqu2.1.37076_001"/>
    </source>
</evidence>
<dbReference type="Proteomes" id="UP000007879">
    <property type="component" value="Unassembled WGS sequence"/>
</dbReference>
<dbReference type="STRING" id="400682.A0A1X7VAM5"/>
<gene>
    <name evidence="2" type="primary">109580761</name>
</gene>
<evidence type="ECO:0000256" key="1">
    <source>
        <dbReference type="SAM" id="MobiDB-lite"/>
    </source>
</evidence>
<dbReference type="InterPro" id="IPR027873">
    <property type="entry name" value="PAXX"/>
</dbReference>
<keyword evidence="3" id="KW-1185">Reference proteome</keyword>
<reference evidence="2" key="2">
    <citation type="submission" date="2017-05" db="UniProtKB">
        <authorList>
            <consortium name="EnsemblMetazoa"/>
        </authorList>
    </citation>
    <scope>IDENTIFICATION</scope>
</reference>
<dbReference type="PANTHER" id="PTHR28586">
    <property type="entry name" value="PROTEIN PAXX"/>
    <property type="match status" value="1"/>
</dbReference>
<feature type="compositionally biased region" description="Polar residues" evidence="1">
    <location>
        <begin position="147"/>
        <end position="163"/>
    </location>
</feature>
<proteinExistence type="predicted"/>
<accession>A0A1X7VAM5</accession>
<dbReference type="GO" id="GO:0005634">
    <property type="term" value="C:nucleus"/>
    <property type="evidence" value="ECO:0007669"/>
    <property type="project" value="TreeGrafter"/>
</dbReference>
<dbReference type="EnsemblMetazoa" id="Aqu2.1.37076_001">
    <property type="protein sequence ID" value="Aqu2.1.37076_001"/>
    <property type="gene ID" value="Aqu2.1.37076"/>
</dbReference>
<dbReference type="GO" id="GO:0035861">
    <property type="term" value="C:site of double-strand break"/>
    <property type="evidence" value="ECO:0007669"/>
    <property type="project" value="TreeGrafter"/>
</dbReference>